<evidence type="ECO:0000256" key="1">
    <source>
        <dbReference type="ARBA" id="ARBA00006532"/>
    </source>
</evidence>
<dbReference type="Proteomes" id="UP000255129">
    <property type="component" value="Unassembled WGS sequence"/>
</dbReference>
<accession>A0A379G6P5</accession>
<evidence type="ECO:0000313" key="3">
    <source>
        <dbReference type="Proteomes" id="UP000255129"/>
    </source>
</evidence>
<proteinExistence type="inferred from homology"/>
<name>A0A379G6P5_9GAMM</name>
<dbReference type="EMBL" id="UGUA01000002">
    <property type="protein sequence ID" value="SUC36714.1"/>
    <property type="molecule type" value="Genomic_DNA"/>
</dbReference>
<protein>
    <submittedName>
        <fullName evidence="2">Hydrogenase-2 operon protein hybE</fullName>
    </submittedName>
</protein>
<gene>
    <name evidence="2" type="primary">hybE</name>
    <name evidence="2" type="ORF">NCTC12026_03153</name>
</gene>
<evidence type="ECO:0000313" key="2">
    <source>
        <dbReference type="EMBL" id="SUC36714.1"/>
    </source>
</evidence>
<comment type="similarity">
    <text evidence="1">Belongs to the HupJ family.</text>
</comment>
<dbReference type="NCBIfam" id="NF007776">
    <property type="entry name" value="PRK10465.1"/>
    <property type="match status" value="1"/>
</dbReference>
<dbReference type="AlphaFoldDB" id="A0A379G6P5"/>
<reference evidence="2 3" key="1">
    <citation type="submission" date="2018-06" db="EMBL/GenBank/DDBJ databases">
        <authorList>
            <consortium name="Pathogen Informatics"/>
            <person name="Doyle S."/>
        </authorList>
    </citation>
    <scope>NUCLEOTIDE SEQUENCE [LARGE SCALE GENOMIC DNA]</scope>
    <source>
        <strain evidence="2 3">NCTC12026</strain>
    </source>
</reference>
<organism evidence="2 3">
    <name type="scientific">Providencia rustigianii</name>
    <dbReference type="NCBI Taxonomy" id="158850"/>
    <lineage>
        <taxon>Bacteria</taxon>
        <taxon>Pseudomonadati</taxon>
        <taxon>Pseudomonadota</taxon>
        <taxon>Gammaproteobacteria</taxon>
        <taxon>Enterobacterales</taxon>
        <taxon>Morganellaceae</taxon>
        <taxon>Providencia</taxon>
    </lineage>
</organism>
<dbReference type="NCBIfam" id="TIGR03993">
    <property type="entry name" value="hydrog_HybE"/>
    <property type="match status" value="1"/>
</dbReference>
<dbReference type="InterPro" id="IPR023994">
    <property type="entry name" value="NiFe-hyd_HybE"/>
</dbReference>
<dbReference type="InterPro" id="IPR038530">
    <property type="entry name" value="NiFe-hyd_HybE_sf"/>
</dbReference>
<dbReference type="Pfam" id="PF11939">
    <property type="entry name" value="NiFe-hyd_HybE"/>
    <property type="match status" value="1"/>
</dbReference>
<dbReference type="Gene3D" id="3.30.1460.40">
    <property type="entry name" value="[NiFe]-hydrogenase assembly chaperone, HybE"/>
    <property type="match status" value="1"/>
</dbReference>
<sequence>MPDETMPSDIQGYSNNPQPLVQAAFERVSEQSMHDLSFLHPTMGIYASPFSVFENQWVGVVITPWMLSAIILPGPDQYWEHRTVGEKLGLILPYGEMTYTVGELEGLTQYLACSLMSPLDRKLTAEQGVHLADDCARMLLSLPVTDPNVPKSPERRAVFARYLGDK</sequence>